<dbReference type="EMBL" id="QGKW02000276">
    <property type="protein sequence ID" value="KAF2606609.1"/>
    <property type="molecule type" value="Genomic_DNA"/>
</dbReference>
<gene>
    <name evidence="1" type="ORF">F2Q68_00044665</name>
</gene>
<name>A0A8S9LKU0_BRACR</name>
<protein>
    <submittedName>
        <fullName evidence="1">Uncharacterized protein</fullName>
    </submittedName>
</protein>
<comment type="caution">
    <text evidence="1">The sequence shown here is derived from an EMBL/GenBank/DDBJ whole genome shotgun (WGS) entry which is preliminary data.</text>
</comment>
<accession>A0A8S9LKU0</accession>
<reference evidence="1" key="1">
    <citation type="submission" date="2019-12" db="EMBL/GenBank/DDBJ databases">
        <title>Genome sequencing and annotation of Brassica cretica.</title>
        <authorList>
            <person name="Studholme D.J."/>
            <person name="Sarris P.F."/>
        </authorList>
    </citation>
    <scope>NUCLEOTIDE SEQUENCE</scope>
    <source>
        <strain evidence="1">PFS-001/15</strain>
        <tissue evidence="1">Leaf</tissue>
    </source>
</reference>
<evidence type="ECO:0000313" key="1">
    <source>
        <dbReference type="EMBL" id="KAF2606609.1"/>
    </source>
</evidence>
<dbReference type="Proteomes" id="UP000712281">
    <property type="component" value="Unassembled WGS sequence"/>
</dbReference>
<organism evidence="1 2">
    <name type="scientific">Brassica cretica</name>
    <name type="common">Mustard</name>
    <dbReference type="NCBI Taxonomy" id="69181"/>
    <lineage>
        <taxon>Eukaryota</taxon>
        <taxon>Viridiplantae</taxon>
        <taxon>Streptophyta</taxon>
        <taxon>Embryophyta</taxon>
        <taxon>Tracheophyta</taxon>
        <taxon>Spermatophyta</taxon>
        <taxon>Magnoliopsida</taxon>
        <taxon>eudicotyledons</taxon>
        <taxon>Gunneridae</taxon>
        <taxon>Pentapetalae</taxon>
        <taxon>rosids</taxon>
        <taxon>malvids</taxon>
        <taxon>Brassicales</taxon>
        <taxon>Brassicaceae</taxon>
        <taxon>Brassiceae</taxon>
        <taxon>Brassica</taxon>
    </lineage>
</organism>
<dbReference type="AlphaFoldDB" id="A0A8S9LKU0"/>
<evidence type="ECO:0000313" key="2">
    <source>
        <dbReference type="Proteomes" id="UP000712281"/>
    </source>
</evidence>
<sequence>MLVVIDFGGLVGQARRNLAKEYEGVLIRVKDKFEKKKVEVLAEIQKESEFDIVYGLAAVSDLSLHDLDLPQISDDSTNQVASPSHGCFWID</sequence>
<proteinExistence type="predicted"/>